<organism evidence="1 2">
    <name type="scientific">Hericium alpestre</name>
    <dbReference type="NCBI Taxonomy" id="135208"/>
    <lineage>
        <taxon>Eukaryota</taxon>
        <taxon>Fungi</taxon>
        <taxon>Dikarya</taxon>
        <taxon>Basidiomycota</taxon>
        <taxon>Agaricomycotina</taxon>
        <taxon>Agaricomycetes</taxon>
        <taxon>Russulales</taxon>
        <taxon>Hericiaceae</taxon>
        <taxon>Hericium</taxon>
    </lineage>
</organism>
<gene>
    <name evidence="1" type="ORF">EWM64_g5674</name>
</gene>
<dbReference type="EMBL" id="SFCI01000700">
    <property type="protein sequence ID" value="TFY78339.1"/>
    <property type="molecule type" value="Genomic_DNA"/>
</dbReference>
<dbReference type="Proteomes" id="UP000298061">
    <property type="component" value="Unassembled WGS sequence"/>
</dbReference>
<proteinExistence type="predicted"/>
<comment type="caution">
    <text evidence="1">The sequence shown here is derived from an EMBL/GenBank/DDBJ whole genome shotgun (WGS) entry which is preliminary data.</text>
</comment>
<reference evidence="1 2" key="1">
    <citation type="submission" date="2019-02" db="EMBL/GenBank/DDBJ databases">
        <title>Genome sequencing of the rare red list fungi Hericium alpestre (H. flagellum).</title>
        <authorList>
            <person name="Buettner E."/>
            <person name="Kellner H."/>
        </authorList>
    </citation>
    <scope>NUCLEOTIDE SEQUENCE [LARGE SCALE GENOMIC DNA]</scope>
    <source>
        <strain evidence="1 2">DSM 108284</strain>
    </source>
</reference>
<evidence type="ECO:0000313" key="2">
    <source>
        <dbReference type="Proteomes" id="UP000298061"/>
    </source>
</evidence>
<dbReference type="STRING" id="135208.A0A4Y9ZXW1"/>
<protein>
    <submittedName>
        <fullName evidence="1">Uncharacterized protein</fullName>
    </submittedName>
</protein>
<dbReference type="AlphaFoldDB" id="A0A4Y9ZXW1"/>
<accession>A0A4Y9ZXW1</accession>
<sequence length="358" mass="40096">MLIPLTLMDLHVGDDDITPDKDYKHVFKRLRNALLREKGILVNGIWITPAIIQAHLRDAGHTNSHIHSVFNPEDKQDVTLAYNLLRDIWTLPPEPIDHRAGFLAARKSLKVFGTLCYCLVYPYICVDMPLSEQLEHLSAAAHLTLVLYACNGARAQFIPTSLYIDIMIMIKNVYFCVAKTKADLPNDQFFIVLLGTDRLETLFGILRTMVGNDANLDILQLALRLTGTTDVANILARHPEWDKGPRRLHLPIVARDPAVLPDAADHINPGLWKADTFVKNVSLASCWKNGRRSVEDQQPFSIEILAQIESATHPSVFAPCGAFLFDLPFSEDDLEDHDTQDVLKDAMSPNGEDSMEGI</sequence>
<evidence type="ECO:0000313" key="1">
    <source>
        <dbReference type="EMBL" id="TFY78339.1"/>
    </source>
</evidence>
<keyword evidence="2" id="KW-1185">Reference proteome</keyword>
<name>A0A4Y9ZXW1_9AGAM</name>
<dbReference type="OrthoDB" id="2691851at2759"/>